<dbReference type="SMART" id="SM00358">
    <property type="entry name" value="DSRM"/>
    <property type="match status" value="3"/>
</dbReference>
<protein>
    <submittedName>
        <fullName evidence="6">Probable RISC-loading complex subunit BRAFLDRAFT_242885-like</fullName>
    </submittedName>
</protein>
<keyword evidence="5" id="KW-1185">Reference proteome</keyword>
<evidence type="ECO:0000256" key="1">
    <source>
        <dbReference type="ARBA" id="ARBA00022884"/>
    </source>
</evidence>
<gene>
    <name evidence="6" type="primary">LOC100373584</name>
</gene>
<dbReference type="CDD" id="cd19863">
    <property type="entry name" value="DSRM_PRKRA-like_rpt2"/>
    <property type="match status" value="1"/>
</dbReference>
<accession>A0ABM0GX06</accession>
<dbReference type="CDD" id="cd19862">
    <property type="entry name" value="DSRM_PRKRA-like_rpt1"/>
    <property type="match status" value="1"/>
</dbReference>
<proteinExistence type="predicted"/>
<evidence type="ECO:0000313" key="5">
    <source>
        <dbReference type="Proteomes" id="UP000694865"/>
    </source>
</evidence>
<feature type="region of interest" description="Disordered" evidence="3">
    <location>
        <begin position="78"/>
        <end position="99"/>
    </location>
</feature>
<evidence type="ECO:0000259" key="4">
    <source>
        <dbReference type="PROSITE" id="PS50137"/>
    </source>
</evidence>
<dbReference type="Pfam" id="PF00035">
    <property type="entry name" value="dsrm"/>
    <property type="match status" value="2"/>
</dbReference>
<evidence type="ECO:0000256" key="3">
    <source>
        <dbReference type="SAM" id="MobiDB-lite"/>
    </source>
</evidence>
<dbReference type="CDD" id="cd19864">
    <property type="entry name" value="DSRM_PRKRA-like_rpt3"/>
    <property type="match status" value="1"/>
</dbReference>
<organism evidence="5 6">
    <name type="scientific">Saccoglossus kowalevskii</name>
    <name type="common">Acorn worm</name>
    <dbReference type="NCBI Taxonomy" id="10224"/>
    <lineage>
        <taxon>Eukaryota</taxon>
        <taxon>Metazoa</taxon>
        <taxon>Hemichordata</taxon>
        <taxon>Enteropneusta</taxon>
        <taxon>Harrimaniidae</taxon>
        <taxon>Saccoglossus</taxon>
    </lineage>
</organism>
<dbReference type="SUPFAM" id="SSF54768">
    <property type="entry name" value="dsRNA-binding domain-like"/>
    <property type="match status" value="3"/>
</dbReference>
<feature type="domain" description="DRBM" evidence="4">
    <location>
        <begin position="235"/>
        <end position="303"/>
    </location>
</feature>
<sequence>MDGPIKPMKTPISILQELCTKRSLTPIYDLIACEGAAHQPKFVYRVTVGEHTANGDGTSKKQAKHNAAENVLEQFNVSVPKPSTPSQDASNGSTEADGNSVYNDGIPGNPVGQLQELVVARHWRRPDYIQISECGPPHSREFIIACRVHSFQEQGKGRSKKIAKRAAAWAMLQRIQDLPPDAEIGPADYELDTGAGVPSNISKSKSLTLWGSLHNPSGEKVTRLKSSSLSVPDTNYCTLLQELAEEQNFEVRYIPIEELSQSGQHQCLVQLSTTPVAVCHGTGQTVDDCRAEAAHNALLYLKIMARKALATPGSK</sequence>
<feature type="compositionally biased region" description="Polar residues" evidence="3">
    <location>
        <begin position="84"/>
        <end position="99"/>
    </location>
</feature>
<dbReference type="Gene3D" id="3.30.160.20">
    <property type="match status" value="3"/>
</dbReference>
<evidence type="ECO:0000313" key="6">
    <source>
        <dbReference type="RefSeq" id="XP_002739212.1"/>
    </source>
</evidence>
<feature type="domain" description="DRBM" evidence="4">
    <location>
        <begin position="10"/>
        <end position="77"/>
    </location>
</feature>
<keyword evidence="1 2" id="KW-0694">RNA-binding</keyword>
<dbReference type="PROSITE" id="PS50137">
    <property type="entry name" value="DS_RBD"/>
    <property type="match status" value="3"/>
</dbReference>
<dbReference type="PANTHER" id="PTHR46205:SF3">
    <property type="entry name" value="LOQUACIOUS, ISOFORM B"/>
    <property type="match status" value="1"/>
</dbReference>
<reference evidence="6" key="1">
    <citation type="submission" date="2025-08" db="UniProtKB">
        <authorList>
            <consortium name="RefSeq"/>
        </authorList>
    </citation>
    <scope>IDENTIFICATION</scope>
    <source>
        <tissue evidence="6">Testes</tissue>
    </source>
</reference>
<dbReference type="InterPro" id="IPR014720">
    <property type="entry name" value="dsRBD_dom"/>
</dbReference>
<evidence type="ECO:0000256" key="2">
    <source>
        <dbReference type="PROSITE-ProRule" id="PRU00266"/>
    </source>
</evidence>
<dbReference type="InterPro" id="IPR051247">
    <property type="entry name" value="RLC_Component"/>
</dbReference>
<dbReference type="GeneID" id="100373584"/>
<name>A0ABM0GX06_SACKO</name>
<dbReference type="Proteomes" id="UP000694865">
    <property type="component" value="Unplaced"/>
</dbReference>
<dbReference type="PANTHER" id="PTHR46205">
    <property type="entry name" value="LOQUACIOUS, ISOFORM B"/>
    <property type="match status" value="1"/>
</dbReference>
<dbReference type="RefSeq" id="XP_002739212.1">
    <property type="nucleotide sequence ID" value="XM_002739166.2"/>
</dbReference>
<feature type="domain" description="DRBM" evidence="4">
    <location>
        <begin position="109"/>
        <end position="177"/>
    </location>
</feature>